<dbReference type="GO" id="GO:0006352">
    <property type="term" value="P:DNA-templated transcription initiation"/>
    <property type="evidence" value="ECO:0007669"/>
    <property type="project" value="InterPro"/>
</dbReference>
<dbReference type="AlphaFoldDB" id="A0A127VAU5"/>
<evidence type="ECO:0000256" key="3">
    <source>
        <dbReference type="ARBA" id="ARBA00023125"/>
    </source>
</evidence>
<dbReference type="InterPro" id="IPR050239">
    <property type="entry name" value="Sigma-70_RNA_pol_init_factors"/>
</dbReference>
<dbReference type="Pfam" id="PF04542">
    <property type="entry name" value="Sigma70_r2"/>
    <property type="match status" value="1"/>
</dbReference>
<reference evidence="9 10" key="1">
    <citation type="submission" date="2016-03" db="EMBL/GenBank/DDBJ databases">
        <title>Complete genome sequence of Pedobacter cryoconitis PAMC 27485.</title>
        <authorList>
            <person name="Lee J."/>
            <person name="Kim O.-S."/>
        </authorList>
    </citation>
    <scope>NUCLEOTIDE SEQUENCE [LARGE SCALE GENOMIC DNA]</scope>
    <source>
        <strain evidence="9 10">PAMC 27485</strain>
    </source>
</reference>
<feature type="domain" description="RNA polymerase sigma-70 region 3" evidence="6">
    <location>
        <begin position="135"/>
        <end position="184"/>
    </location>
</feature>
<keyword evidence="3" id="KW-0238">DNA-binding</keyword>
<feature type="domain" description="RNA polymerase sigma-70 region 4" evidence="8">
    <location>
        <begin position="221"/>
        <end position="273"/>
    </location>
</feature>
<dbReference type="Gene3D" id="1.20.120.1810">
    <property type="match status" value="1"/>
</dbReference>
<feature type="domain" description="RNA polymerase sigma-70 region 2" evidence="7">
    <location>
        <begin position="54"/>
        <end position="123"/>
    </location>
</feature>
<dbReference type="Pfam" id="PF04545">
    <property type="entry name" value="Sigma70_r4"/>
    <property type="match status" value="1"/>
</dbReference>
<evidence type="ECO:0000313" key="10">
    <source>
        <dbReference type="Proteomes" id="UP000071561"/>
    </source>
</evidence>
<protein>
    <submittedName>
        <fullName evidence="9">RNA polymerase sigma factor RpoD</fullName>
    </submittedName>
</protein>
<dbReference type="InterPro" id="IPR013324">
    <property type="entry name" value="RNA_pol_sigma_r3/r4-like"/>
</dbReference>
<evidence type="ECO:0000259" key="5">
    <source>
        <dbReference type="Pfam" id="PF00140"/>
    </source>
</evidence>
<evidence type="ECO:0000313" key="9">
    <source>
        <dbReference type="EMBL" id="AMP98330.1"/>
    </source>
</evidence>
<feature type="domain" description="RNA polymerase sigma-70 region 1.2" evidence="5">
    <location>
        <begin position="17"/>
        <end position="49"/>
    </location>
</feature>
<dbReference type="Proteomes" id="UP000071561">
    <property type="component" value="Chromosome"/>
</dbReference>
<dbReference type="InterPro" id="IPR000943">
    <property type="entry name" value="RNA_pol_sigma70"/>
</dbReference>
<dbReference type="Gene3D" id="1.10.10.10">
    <property type="entry name" value="Winged helix-like DNA-binding domain superfamily/Winged helix DNA-binding domain"/>
    <property type="match status" value="2"/>
</dbReference>
<dbReference type="PANTHER" id="PTHR30603:SF47">
    <property type="entry name" value="RNA POLYMERASE SIGMA FACTOR SIGD, CHLOROPLASTIC"/>
    <property type="match status" value="1"/>
</dbReference>
<proteinExistence type="predicted"/>
<dbReference type="PATRIC" id="fig|188932.3.peg.1471"/>
<dbReference type="OrthoDB" id="743114at2"/>
<evidence type="ECO:0000259" key="8">
    <source>
        <dbReference type="Pfam" id="PF04545"/>
    </source>
</evidence>
<dbReference type="GO" id="GO:0003677">
    <property type="term" value="F:DNA binding"/>
    <property type="evidence" value="ECO:0007669"/>
    <property type="project" value="UniProtKB-KW"/>
</dbReference>
<dbReference type="GO" id="GO:0016987">
    <property type="term" value="F:sigma factor activity"/>
    <property type="evidence" value="ECO:0007669"/>
    <property type="project" value="UniProtKB-KW"/>
</dbReference>
<keyword evidence="2" id="KW-0731">Sigma factor</keyword>
<dbReference type="InterPro" id="IPR007624">
    <property type="entry name" value="RNA_pol_sigma70_r3"/>
</dbReference>
<dbReference type="InterPro" id="IPR013325">
    <property type="entry name" value="RNA_pol_sigma_r2"/>
</dbReference>
<name>A0A127VAU5_9SPHI</name>
<dbReference type="SUPFAM" id="SSF88946">
    <property type="entry name" value="Sigma2 domain of RNA polymerase sigma factors"/>
    <property type="match status" value="1"/>
</dbReference>
<keyword evidence="10" id="KW-1185">Reference proteome</keyword>
<dbReference type="InterPro" id="IPR007627">
    <property type="entry name" value="RNA_pol_sigma70_r2"/>
</dbReference>
<dbReference type="NCBIfam" id="TIGR02937">
    <property type="entry name" value="sigma70-ECF"/>
    <property type="match status" value="1"/>
</dbReference>
<dbReference type="Pfam" id="PF00140">
    <property type="entry name" value="Sigma70_r1_2"/>
    <property type="match status" value="1"/>
</dbReference>
<dbReference type="PANTHER" id="PTHR30603">
    <property type="entry name" value="RNA POLYMERASE SIGMA FACTOR RPO"/>
    <property type="match status" value="1"/>
</dbReference>
<gene>
    <name evidence="9" type="ORF">AY601_1413</name>
</gene>
<sequence>MRELKIEYAITGRDMESLNIYLLEVGRIPLLTIDEEVRLAIRVMDGDQAALDCLVKTNLRFVISVAKQYQHRGLSLGDLINEGNLGLIKAASRFDNTKGFRFISFAVWWIRQAIMLAISQQTRIIRLPINMINSITKINGTISCLEQRLERLPTADEIAGEMDIKTQQVAGYLSKVRRCMSLDEILKPDFSNTLLEVTPAHQPYPDHLLILDSDRIEASQLLKILTRREEKVLSLFFGLEGVHPLSLDDIALIFKLSRERIRQLKDGGIKKLRLKLHKGKVYHKTRNS</sequence>
<evidence type="ECO:0000259" key="6">
    <source>
        <dbReference type="Pfam" id="PF04539"/>
    </source>
</evidence>
<dbReference type="SUPFAM" id="SSF88659">
    <property type="entry name" value="Sigma3 and sigma4 domains of RNA polymerase sigma factors"/>
    <property type="match status" value="2"/>
</dbReference>
<evidence type="ECO:0000256" key="2">
    <source>
        <dbReference type="ARBA" id="ARBA00023082"/>
    </source>
</evidence>
<evidence type="ECO:0000256" key="1">
    <source>
        <dbReference type="ARBA" id="ARBA00023015"/>
    </source>
</evidence>
<dbReference type="InterPro" id="IPR007630">
    <property type="entry name" value="RNA_pol_sigma70_r4"/>
</dbReference>
<evidence type="ECO:0000256" key="4">
    <source>
        <dbReference type="ARBA" id="ARBA00023163"/>
    </source>
</evidence>
<dbReference type="PRINTS" id="PR00046">
    <property type="entry name" value="SIGMA70FCT"/>
</dbReference>
<evidence type="ECO:0000259" key="7">
    <source>
        <dbReference type="Pfam" id="PF04542"/>
    </source>
</evidence>
<dbReference type="Pfam" id="PF04539">
    <property type="entry name" value="Sigma70_r3"/>
    <property type="match status" value="1"/>
</dbReference>
<keyword evidence="4" id="KW-0804">Transcription</keyword>
<keyword evidence="1" id="KW-0805">Transcription regulation</keyword>
<dbReference type="InterPro" id="IPR014284">
    <property type="entry name" value="RNA_pol_sigma-70_dom"/>
</dbReference>
<dbReference type="InterPro" id="IPR009042">
    <property type="entry name" value="RNA_pol_sigma70_r1_2"/>
</dbReference>
<organism evidence="9 10">
    <name type="scientific">Pedobacter cryoconitis</name>
    <dbReference type="NCBI Taxonomy" id="188932"/>
    <lineage>
        <taxon>Bacteria</taxon>
        <taxon>Pseudomonadati</taxon>
        <taxon>Bacteroidota</taxon>
        <taxon>Sphingobacteriia</taxon>
        <taxon>Sphingobacteriales</taxon>
        <taxon>Sphingobacteriaceae</taxon>
        <taxon>Pedobacter</taxon>
    </lineage>
</organism>
<accession>A0A127VAU5</accession>
<dbReference type="InterPro" id="IPR036388">
    <property type="entry name" value="WH-like_DNA-bd_sf"/>
</dbReference>
<dbReference type="EMBL" id="CP014504">
    <property type="protein sequence ID" value="AMP98330.1"/>
    <property type="molecule type" value="Genomic_DNA"/>
</dbReference>
<dbReference type="KEGG" id="pcm:AY601_1413"/>
<dbReference type="RefSeq" id="WP_068398408.1">
    <property type="nucleotide sequence ID" value="NZ_CP014504.1"/>
</dbReference>